<proteinExistence type="predicted"/>
<gene>
    <name evidence="1" type="ORF">KMW28_05915</name>
</gene>
<protein>
    <recommendedName>
        <fullName evidence="3">Transcriptional regulator</fullName>
    </recommendedName>
</protein>
<evidence type="ECO:0000313" key="1">
    <source>
        <dbReference type="EMBL" id="QWG03114.1"/>
    </source>
</evidence>
<dbReference type="Proteomes" id="UP000678679">
    <property type="component" value="Chromosome 1"/>
</dbReference>
<dbReference type="KEGG" id="fya:KMW28_05915"/>
<reference evidence="1 2" key="1">
    <citation type="submission" date="2021-05" db="EMBL/GenBank/DDBJ databases">
        <title>Comparative genomic studies on the polysaccharide-degrading batcterial strains of the Flammeovirga genus.</title>
        <authorList>
            <person name="Zewei F."/>
            <person name="Zheng Z."/>
            <person name="Yu L."/>
            <person name="Ruyue G."/>
            <person name="Yanhong M."/>
            <person name="Yuanyuan C."/>
            <person name="Jingyan G."/>
            <person name="Wenjun H."/>
        </authorList>
    </citation>
    <scope>NUCLEOTIDE SEQUENCE [LARGE SCALE GENOMIC DNA]</scope>
    <source>
        <strain evidence="1 2">NBRC:100898</strain>
    </source>
</reference>
<accession>A0AAX1N696</accession>
<dbReference type="AlphaFoldDB" id="A0AAX1N696"/>
<dbReference type="EMBL" id="CP076132">
    <property type="protein sequence ID" value="QWG03114.1"/>
    <property type="molecule type" value="Genomic_DNA"/>
</dbReference>
<evidence type="ECO:0000313" key="2">
    <source>
        <dbReference type="Proteomes" id="UP000678679"/>
    </source>
</evidence>
<evidence type="ECO:0008006" key="3">
    <source>
        <dbReference type="Google" id="ProtNLM"/>
    </source>
</evidence>
<keyword evidence="2" id="KW-1185">Reference proteome</keyword>
<organism evidence="1 2">
    <name type="scientific">Flammeovirga yaeyamensis</name>
    <dbReference type="NCBI Taxonomy" id="367791"/>
    <lineage>
        <taxon>Bacteria</taxon>
        <taxon>Pseudomonadati</taxon>
        <taxon>Bacteroidota</taxon>
        <taxon>Cytophagia</taxon>
        <taxon>Cytophagales</taxon>
        <taxon>Flammeovirgaceae</taxon>
        <taxon>Flammeovirga</taxon>
    </lineage>
</organism>
<name>A0AAX1N696_9BACT</name>
<dbReference type="RefSeq" id="WP_169664193.1">
    <property type="nucleotide sequence ID" value="NZ_CP076132.1"/>
</dbReference>
<sequence length="74" mass="8692">MVTHLTPIKSKSQYDAYINRLDDLMELESLSKDQETQLEHLSILIDVYEQENHSVDLSSLTPIDIKNLEWINYI</sequence>